<gene>
    <name evidence="6" type="primary">DNAJC7_0</name>
    <name evidence="6" type="ORF">FJT64_008647</name>
</gene>
<dbReference type="SMART" id="SM00271">
    <property type="entry name" value="DnaJ"/>
    <property type="match status" value="1"/>
</dbReference>
<feature type="repeat" description="TPR" evidence="3">
    <location>
        <begin position="183"/>
        <end position="216"/>
    </location>
</feature>
<feature type="compositionally biased region" description="Basic and acidic residues" evidence="4">
    <location>
        <begin position="335"/>
        <end position="352"/>
    </location>
</feature>
<evidence type="ECO:0000313" key="7">
    <source>
        <dbReference type="Proteomes" id="UP000440578"/>
    </source>
</evidence>
<dbReference type="PROSITE" id="PS50005">
    <property type="entry name" value="TPR"/>
    <property type="match status" value="3"/>
</dbReference>
<feature type="region of interest" description="Disordered" evidence="4">
    <location>
        <begin position="332"/>
        <end position="352"/>
    </location>
</feature>
<accession>A0A6A4VGM8</accession>
<evidence type="ECO:0000256" key="4">
    <source>
        <dbReference type="SAM" id="MobiDB-lite"/>
    </source>
</evidence>
<dbReference type="PRINTS" id="PR00625">
    <property type="entry name" value="JDOMAIN"/>
</dbReference>
<evidence type="ECO:0000256" key="3">
    <source>
        <dbReference type="PROSITE-ProRule" id="PRU00339"/>
    </source>
</evidence>
<dbReference type="PANTHER" id="PTHR45188">
    <property type="entry name" value="DNAJ PROTEIN P58IPK HOMOLOG"/>
    <property type="match status" value="1"/>
</dbReference>
<dbReference type="Gene3D" id="1.25.40.10">
    <property type="entry name" value="Tetratricopeptide repeat domain"/>
    <property type="match status" value="1"/>
</dbReference>
<dbReference type="InterPro" id="IPR011990">
    <property type="entry name" value="TPR-like_helical_dom_sf"/>
</dbReference>
<organism evidence="6 7">
    <name type="scientific">Amphibalanus amphitrite</name>
    <name type="common">Striped barnacle</name>
    <name type="synonym">Balanus amphitrite</name>
    <dbReference type="NCBI Taxonomy" id="1232801"/>
    <lineage>
        <taxon>Eukaryota</taxon>
        <taxon>Metazoa</taxon>
        <taxon>Ecdysozoa</taxon>
        <taxon>Arthropoda</taxon>
        <taxon>Crustacea</taxon>
        <taxon>Multicrustacea</taxon>
        <taxon>Cirripedia</taxon>
        <taxon>Thoracica</taxon>
        <taxon>Thoracicalcarea</taxon>
        <taxon>Balanomorpha</taxon>
        <taxon>Balanoidea</taxon>
        <taxon>Balanidae</taxon>
        <taxon>Amphibalaninae</taxon>
        <taxon>Amphibalanus</taxon>
    </lineage>
</organism>
<feature type="domain" description="J" evidence="5">
    <location>
        <begin position="308"/>
        <end position="378"/>
    </location>
</feature>
<dbReference type="Pfam" id="PF00226">
    <property type="entry name" value="DnaJ"/>
    <property type="match status" value="1"/>
</dbReference>
<protein>
    <submittedName>
        <fullName evidence="6">DnaJ subfamily C member 7</fullName>
    </submittedName>
</protein>
<name>A0A6A4VGM8_AMPAM</name>
<dbReference type="SUPFAM" id="SSF46565">
    <property type="entry name" value="Chaperone J-domain"/>
    <property type="match status" value="1"/>
</dbReference>
<dbReference type="AlphaFoldDB" id="A0A6A4VGM8"/>
<sequence length="439" mass="49554">MLGQYRQALHEAREAVRLDSKYVKGLLRVAKCQVILGDVAGADSALKQVAALDPQNASLATERRNMDAVARLTQELDLSWQKGDYRRALFCAERALTVATGSSHLRVRRAECLVLLGRYSEAQDIVHDMLRADSMNADALYVRGMCLYYQDDVDKAFNHFQQVLRLAPDHQRARQVYRQAKNLKAKKEEGNLAFKKGSMPEALQLYTEALEIDPLNKATNAKLYCNRATAQARLGNNQEAIADCSQAIDLDSSYVKAYLRRAKCYMLTEQYEEAVRDYEKVNTLDRSHEHRRLLHEAKHELKKSKRKDYYKILNLSRSATTDEIKKAYRKQALVHHPDRHSSASEEHRKEAERRFKDVGEAYSVLSDRSKRLRYDNGQDLEDGDGFSSSDVDHSNIFQAFFGGGGPPGGFRYSNMGGGGGGQPFDFGGAHAGGFQFHFG</sequence>
<dbReference type="Pfam" id="PF12895">
    <property type="entry name" value="ANAPC3"/>
    <property type="match status" value="1"/>
</dbReference>
<keyword evidence="7" id="KW-1185">Reference proteome</keyword>
<dbReference type="InterPro" id="IPR019734">
    <property type="entry name" value="TPR_rpt"/>
</dbReference>
<evidence type="ECO:0000259" key="5">
    <source>
        <dbReference type="PROSITE" id="PS50076"/>
    </source>
</evidence>
<dbReference type="PANTHER" id="PTHR45188:SF2">
    <property type="entry name" value="DNAJ HOMOLOG SUBFAMILY C MEMBER 7"/>
    <property type="match status" value="1"/>
</dbReference>
<evidence type="ECO:0000256" key="2">
    <source>
        <dbReference type="ARBA" id="ARBA00022803"/>
    </source>
</evidence>
<dbReference type="SMART" id="SM00028">
    <property type="entry name" value="TPR"/>
    <property type="match status" value="6"/>
</dbReference>
<dbReference type="PROSITE" id="PS50076">
    <property type="entry name" value="DNAJ_2"/>
    <property type="match status" value="1"/>
</dbReference>
<dbReference type="Gene3D" id="1.10.287.110">
    <property type="entry name" value="DnaJ domain"/>
    <property type="match status" value="1"/>
</dbReference>
<proteinExistence type="predicted"/>
<evidence type="ECO:0000313" key="6">
    <source>
        <dbReference type="EMBL" id="KAF0293586.1"/>
    </source>
</evidence>
<dbReference type="Proteomes" id="UP000440578">
    <property type="component" value="Unassembled WGS sequence"/>
</dbReference>
<feature type="repeat" description="TPR" evidence="3">
    <location>
        <begin position="137"/>
        <end position="170"/>
    </location>
</feature>
<dbReference type="EMBL" id="VIIS01001736">
    <property type="protein sequence ID" value="KAF0293586.1"/>
    <property type="molecule type" value="Genomic_DNA"/>
</dbReference>
<dbReference type="PROSITE" id="PS00636">
    <property type="entry name" value="DNAJ_1"/>
    <property type="match status" value="1"/>
</dbReference>
<dbReference type="CDD" id="cd06257">
    <property type="entry name" value="DnaJ"/>
    <property type="match status" value="1"/>
</dbReference>
<dbReference type="InterPro" id="IPR018253">
    <property type="entry name" value="DnaJ_domain_CS"/>
</dbReference>
<comment type="caution">
    <text evidence="6">The sequence shown here is derived from an EMBL/GenBank/DDBJ whole genome shotgun (WGS) entry which is preliminary data.</text>
</comment>
<feature type="repeat" description="TPR" evidence="3">
    <location>
        <begin position="255"/>
        <end position="288"/>
    </location>
</feature>
<dbReference type="InterPro" id="IPR001623">
    <property type="entry name" value="DnaJ_domain"/>
</dbReference>
<dbReference type="Pfam" id="PF00515">
    <property type="entry name" value="TPR_1"/>
    <property type="match status" value="1"/>
</dbReference>
<dbReference type="OrthoDB" id="765884at2759"/>
<dbReference type="InterPro" id="IPR036869">
    <property type="entry name" value="J_dom_sf"/>
</dbReference>
<keyword evidence="2 3" id="KW-0802">TPR repeat</keyword>
<dbReference type="SUPFAM" id="SSF48452">
    <property type="entry name" value="TPR-like"/>
    <property type="match status" value="1"/>
</dbReference>
<evidence type="ECO:0000256" key="1">
    <source>
        <dbReference type="ARBA" id="ARBA00022737"/>
    </source>
</evidence>
<reference evidence="6 7" key="1">
    <citation type="submission" date="2019-07" db="EMBL/GenBank/DDBJ databases">
        <title>Draft genome assembly of a fouling barnacle, Amphibalanus amphitrite (Darwin, 1854): The first reference genome for Thecostraca.</title>
        <authorList>
            <person name="Kim W."/>
        </authorList>
    </citation>
    <scope>NUCLEOTIDE SEQUENCE [LARGE SCALE GENOMIC DNA]</scope>
    <source>
        <strain evidence="6">SNU_AA5</strain>
        <tissue evidence="6">Soma without cirri and trophi</tissue>
    </source>
</reference>
<dbReference type="Pfam" id="PF13181">
    <property type="entry name" value="TPR_8"/>
    <property type="match status" value="1"/>
</dbReference>
<keyword evidence="1" id="KW-0677">Repeat</keyword>